<sequence>MFPLGFGPVCTSRMLMRSGTVKPGPTPAEQAEIDRRLADKKKEKEAKKKQKEEEARKKMKEKMERELEEELKSIEEEEQQQQEEGEVLERRRRQDIPESSTTPHLPVEPLDWGSRYYYYSEPLKESDEERDAFIAKLATINDTVERNLMLEEKRAELNRRLLAARRQEVEDKKRLQAEGDKLQKALEAQKENPSATEAELALLREAVLNTRQNVDLMRQILQRVETHRVEFENVWNNFVEKSAKDVDQHV</sequence>
<name>A0A388JKB3_CHABU</name>
<feature type="compositionally biased region" description="Basic and acidic residues" evidence="2">
    <location>
        <begin position="87"/>
        <end position="96"/>
    </location>
</feature>
<reference evidence="3 4" key="1">
    <citation type="journal article" date="2018" name="Cell">
        <title>The Chara Genome: Secondary Complexity and Implications for Plant Terrestrialization.</title>
        <authorList>
            <person name="Nishiyama T."/>
            <person name="Sakayama H."/>
            <person name="Vries J.D."/>
            <person name="Buschmann H."/>
            <person name="Saint-Marcoux D."/>
            <person name="Ullrich K.K."/>
            <person name="Haas F.B."/>
            <person name="Vanderstraeten L."/>
            <person name="Becker D."/>
            <person name="Lang D."/>
            <person name="Vosolsobe S."/>
            <person name="Rombauts S."/>
            <person name="Wilhelmsson P.K.I."/>
            <person name="Janitza P."/>
            <person name="Kern R."/>
            <person name="Heyl A."/>
            <person name="Rumpler F."/>
            <person name="Villalobos L.I.A.C."/>
            <person name="Clay J.M."/>
            <person name="Skokan R."/>
            <person name="Toyoda A."/>
            <person name="Suzuki Y."/>
            <person name="Kagoshima H."/>
            <person name="Schijlen E."/>
            <person name="Tajeshwar N."/>
            <person name="Catarino B."/>
            <person name="Hetherington A.J."/>
            <person name="Saltykova A."/>
            <person name="Bonnot C."/>
            <person name="Breuninger H."/>
            <person name="Symeonidi A."/>
            <person name="Radhakrishnan G.V."/>
            <person name="Van Nieuwerburgh F."/>
            <person name="Deforce D."/>
            <person name="Chang C."/>
            <person name="Karol K.G."/>
            <person name="Hedrich R."/>
            <person name="Ulvskov P."/>
            <person name="Glockner G."/>
            <person name="Delwiche C.F."/>
            <person name="Petrasek J."/>
            <person name="Van de Peer Y."/>
            <person name="Friml J."/>
            <person name="Beilby M."/>
            <person name="Dolan L."/>
            <person name="Kohara Y."/>
            <person name="Sugano S."/>
            <person name="Fujiyama A."/>
            <person name="Delaux P.-M."/>
            <person name="Quint M."/>
            <person name="TheiBen G."/>
            <person name="Hagemann M."/>
            <person name="Harholt J."/>
            <person name="Dunand C."/>
            <person name="Zachgo S."/>
            <person name="Langdale J."/>
            <person name="Maumus F."/>
            <person name="Straeten D.V.D."/>
            <person name="Gould S.B."/>
            <person name="Rensing S.A."/>
        </authorList>
    </citation>
    <scope>NUCLEOTIDE SEQUENCE [LARGE SCALE GENOMIC DNA]</scope>
    <source>
        <strain evidence="3 4">S276</strain>
    </source>
</reference>
<evidence type="ECO:0000313" key="4">
    <source>
        <dbReference type="Proteomes" id="UP000265515"/>
    </source>
</evidence>
<protein>
    <submittedName>
        <fullName evidence="3">Uncharacterized protein</fullName>
    </submittedName>
</protein>
<keyword evidence="4" id="KW-1185">Reference proteome</keyword>
<dbReference type="Gramene" id="GBG43551">
    <property type="protein sequence ID" value="GBG43551"/>
    <property type="gene ID" value="CBR_g77153"/>
</dbReference>
<accession>A0A388JKB3</accession>
<feature type="compositionally biased region" description="Basic and acidic residues" evidence="2">
    <location>
        <begin position="32"/>
        <end position="74"/>
    </location>
</feature>
<evidence type="ECO:0000313" key="3">
    <source>
        <dbReference type="EMBL" id="GBG43551.1"/>
    </source>
</evidence>
<evidence type="ECO:0000256" key="1">
    <source>
        <dbReference type="SAM" id="Coils"/>
    </source>
</evidence>
<dbReference type="EMBL" id="BFEA01003104">
    <property type="protein sequence ID" value="GBG43551.1"/>
    <property type="molecule type" value="Genomic_DNA"/>
</dbReference>
<dbReference type="Proteomes" id="UP000265515">
    <property type="component" value="Unassembled WGS sequence"/>
</dbReference>
<evidence type="ECO:0000256" key="2">
    <source>
        <dbReference type="SAM" id="MobiDB-lite"/>
    </source>
</evidence>
<keyword evidence="1" id="KW-0175">Coiled coil</keyword>
<dbReference type="AlphaFoldDB" id="A0A388JKB3"/>
<gene>
    <name evidence="3" type="ORF">CBR_g77153</name>
</gene>
<proteinExistence type="predicted"/>
<organism evidence="3 4">
    <name type="scientific">Chara braunii</name>
    <name type="common">Braun's stonewort</name>
    <dbReference type="NCBI Taxonomy" id="69332"/>
    <lineage>
        <taxon>Eukaryota</taxon>
        <taxon>Viridiplantae</taxon>
        <taxon>Streptophyta</taxon>
        <taxon>Charophyceae</taxon>
        <taxon>Charales</taxon>
        <taxon>Characeae</taxon>
        <taxon>Chara</taxon>
    </lineage>
</organism>
<comment type="caution">
    <text evidence="3">The sequence shown here is derived from an EMBL/GenBank/DDBJ whole genome shotgun (WGS) entry which is preliminary data.</text>
</comment>
<feature type="coiled-coil region" evidence="1">
    <location>
        <begin position="140"/>
        <end position="192"/>
    </location>
</feature>
<feature type="region of interest" description="Disordered" evidence="2">
    <location>
        <begin position="1"/>
        <end position="110"/>
    </location>
</feature>
<feature type="compositionally biased region" description="Acidic residues" evidence="2">
    <location>
        <begin position="75"/>
        <end position="86"/>
    </location>
</feature>